<feature type="binding site" evidence="12">
    <location>
        <position position="310"/>
    </location>
    <ligand>
        <name>Mg(2+)</name>
        <dbReference type="ChEBI" id="CHEBI:18420"/>
        <label>1</label>
    </ligand>
</feature>
<comment type="catalytic activity">
    <reaction evidence="10">
        <text>2 D-alanine + ATP = D-alanyl-D-alanine + ADP + phosphate + H(+)</text>
        <dbReference type="Rhea" id="RHEA:11224"/>
        <dbReference type="ChEBI" id="CHEBI:15378"/>
        <dbReference type="ChEBI" id="CHEBI:30616"/>
        <dbReference type="ChEBI" id="CHEBI:43474"/>
        <dbReference type="ChEBI" id="CHEBI:57416"/>
        <dbReference type="ChEBI" id="CHEBI:57822"/>
        <dbReference type="ChEBI" id="CHEBI:456216"/>
        <dbReference type="EC" id="6.3.2.4"/>
    </reaction>
</comment>
<dbReference type="GO" id="GO:0008360">
    <property type="term" value="P:regulation of cell shape"/>
    <property type="evidence" value="ECO:0007669"/>
    <property type="project" value="UniProtKB-KW"/>
</dbReference>
<keyword evidence="12" id="KW-0460">Magnesium</keyword>
<dbReference type="SUPFAM" id="SSF56059">
    <property type="entry name" value="Glutathione synthetase ATP-binding domain-like"/>
    <property type="match status" value="1"/>
</dbReference>
<dbReference type="Pfam" id="PF01820">
    <property type="entry name" value="Dala_Dala_lig_N"/>
    <property type="match status" value="1"/>
</dbReference>
<evidence type="ECO:0000256" key="6">
    <source>
        <dbReference type="ARBA" id="ARBA00022840"/>
    </source>
</evidence>
<dbReference type="InterPro" id="IPR011761">
    <property type="entry name" value="ATP-grasp"/>
</dbReference>
<evidence type="ECO:0000256" key="9">
    <source>
        <dbReference type="ARBA" id="ARBA00023316"/>
    </source>
</evidence>
<dbReference type="GO" id="GO:0005524">
    <property type="term" value="F:ATP binding"/>
    <property type="evidence" value="ECO:0007669"/>
    <property type="project" value="UniProtKB-UniRule"/>
</dbReference>
<evidence type="ECO:0000256" key="1">
    <source>
        <dbReference type="ARBA" id="ARBA00004496"/>
    </source>
</evidence>
<evidence type="ECO:0000256" key="3">
    <source>
        <dbReference type="ARBA" id="ARBA00022490"/>
    </source>
</evidence>
<protein>
    <recommendedName>
        <fullName evidence="10">D-alanine--D-alanine ligase</fullName>
        <ecNumber evidence="10">6.3.2.4</ecNumber>
    </recommendedName>
    <alternativeName>
        <fullName evidence="10">D-Ala-D-Ala ligase</fullName>
    </alternativeName>
    <alternativeName>
        <fullName evidence="10">D-alanylalanine synthetase</fullName>
    </alternativeName>
</protein>
<evidence type="ECO:0000256" key="4">
    <source>
        <dbReference type="ARBA" id="ARBA00022598"/>
    </source>
</evidence>
<evidence type="ECO:0000256" key="13">
    <source>
        <dbReference type="PROSITE-ProRule" id="PRU00409"/>
    </source>
</evidence>
<organism evidence="15 16">
    <name type="scientific">Roseburia porci</name>
    <dbReference type="NCBI Taxonomy" id="2605790"/>
    <lineage>
        <taxon>Bacteria</taxon>
        <taxon>Bacillati</taxon>
        <taxon>Bacillota</taxon>
        <taxon>Clostridia</taxon>
        <taxon>Lachnospirales</taxon>
        <taxon>Lachnospiraceae</taxon>
        <taxon>Roseburia</taxon>
    </lineage>
</organism>
<evidence type="ECO:0000256" key="12">
    <source>
        <dbReference type="PIRSR" id="PIRSR039102-3"/>
    </source>
</evidence>
<keyword evidence="7 10" id="KW-0133">Cell shape</keyword>
<evidence type="ECO:0000256" key="2">
    <source>
        <dbReference type="ARBA" id="ARBA00010871"/>
    </source>
</evidence>
<feature type="active site" evidence="11">
    <location>
        <position position="190"/>
    </location>
</feature>
<comment type="subcellular location">
    <subcellularLocation>
        <location evidence="1 10">Cytoplasm</location>
    </subcellularLocation>
</comment>
<feature type="active site" evidence="11">
    <location>
        <position position="321"/>
    </location>
</feature>
<dbReference type="PANTHER" id="PTHR23132">
    <property type="entry name" value="D-ALANINE--D-ALANINE LIGASE"/>
    <property type="match status" value="1"/>
</dbReference>
<feature type="domain" description="ATP-grasp" evidence="14">
    <location>
        <begin position="147"/>
        <end position="343"/>
    </location>
</feature>
<dbReference type="PROSITE" id="PS00843">
    <property type="entry name" value="DALA_DALA_LIGASE_1"/>
    <property type="match status" value="1"/>
</dbReference>
<dbReference type="GO" id="GO:0008716">
    <property type="term" value="F:D-alanine-D-alanine ligase activity"/>
    <property type="evidence" value="ECO:0007669"/>
    <property type="project" value="UniProtKB-UniRule"/>
</dbReference>
<dbReference type="InterPro" id="IPR016185">
    <property type="entry name" value="PreATP-grasp_dom_sf"/>
</dbReference>
<dbReference type="InterPro" id="IPR011095">
    <property type="entry name" value="Dala_Dala_lig_C"/>
</dbReference>
<keyword evidence="12" id="KW-0479">Metal-binding</keyword>
<name>A0A6L5YNY3_9FIRM</name>
<accession>A0A6L5YNY3</accession>
<keyword evidence="4 10" id="KW-0436">Ligase</keyword>
<evidence type="ECO:0000256" key="8">
    <source>
        <dbReference type="ARBA" id="ARBA00022984"/>
    </source>
</evidence>
<dbReference type="AlphaFoldDB" id="A0A6L5YNY3"/>
<evidence type="ECO:0000256" key="5">
    <source>
        <dbReference type="ARBA" id="ARBA00022741"/>
    </source>
</evidence>
<keyword evidence="16" id="KW-1185">Reference proteome</keyword>
<dbReference type="PANTHER" id="PTHR23132:SF23">
    <property type="entry name" value="D-ALANINE--D-ALANINE LIGASE B"/>
    <property type="match status" value="1"/>
</dbReference>
<dbReference type="GO" id="GO:0046872">
    <property type="term" value="F:metal ion binding"/>
    <property type="evidence" value="ECO:0007669"/>
    <property type="project" value="UniProtKB-KW"/>
</dbReference>
<dbReference type="HAMAP" id="MF_00047">
    <property type="entry name" value="Dala_Dala_lig"/>
    <property type="match status" value="1"/>
</dbReference>
<dbReference type="InterPro" id="IPR000291">
    <property type="entry name" value="D-Ala_lig_Van_CS"/>
</dbReference>
<evidence type="ECO:0000259" key="14">
    <source>
        <dbReference type="PROSITE" id="PS50975"/>
    </source>
</evidence>
<dbReference type="Pfam" id="PF07478">
    <property type="entry name" value="Dala_Dala_lig_C"/>
    <property type="match status" value="1"/>
</dbReference>
<dbReference type="Gene3D" id="3.40.50.20">
    <property type="match status" value="1"/>
</dbReference>
<keyword evidence="9 10" id="KW-0961">Cell wall biogenesis/degradation</keyword>
<dbReference type="InterPro" id="IPR005905">
    <property type="entry name" value="D_ala_D_ala"/>
</dbReference>
<dbReference type="SUPFAM" id="SSF52440">
    <property type="entry name" value="PreATP-grasp domain"/>
    <property type="match status" value="1"/>
</dbReference>
<feature type="binding site" evidence="12">
    <location>
        <position position="297"/>
    </location>
    <ligand>
        <name>Mg(2+)</name>
        <dbReference type="ChEBI" id="CHEBI:18420"/>
        <label>1</label>
    </ligand>
</feature>
<feature type="binding site" evidence="12">
    <location>
        <position position="312"/>
    </location>
    <ligand>
        <name>Mg(2+)</name>
        <dbReference type="ChEBI" id="CHEBI:18420"/>
        <label>2</label>
    </ligand>
</feature>
<dbReference type="UniPathway" id="UPA00219"/>
<comment type="pathway">
    <text evidence="10">Cell wall biogenesis; peptidoglycan biosynthesis.</text>
</comment>
<dbReference type="GO" id="GO:0005737">
    <property type="term" value="C:cytoplasm"/>
    <property type="evidence" value="ECO:0007669"/>
    <property type="project" value="UniProtKB-SubCell"/>
</dbReference>
<keyword evidence="8 10" id="KW-0573">Peptidoglycan synthesis</keyword>
<dbReference type="NCBIfam" id="NF002378">
    <property type="entry name" value="PRK01372.1"/>
    <property type="match status" value="1"/>
</dbReference>
<dbReference type="EMBL" id="VUNI01000004">
    <property type="protein sequence ID" value="MST74100.1"/>
    <property type="molecule type" value="Genomic_DNA"/>
</dbReference>
<sequence length="352" mass="38745">MNIVVLAGGLSTERDVSFVTGNMVSKALRENGHQVILLDVFMGYSDKEEDLTGIFDRSEEVSVKVTSIPETAPDLAKVKASRKDQSNCFFGPNVIRLCQMADIVFMALHGENGENGKIQAAFDLFGIRYTGSDYLSSAIAMNKGIAKQFFLANNIPTPGGITMTKENREDDIKKLPLTLPCIVKPCCGGSSIGVTIVRSEEEFKKALDDAFFWENELVIEEFVQGREFSVGVIEGKALPIIEIAPIQGFYDYKNKYKAGSAVETCPAELPEEVTKQMQKYAEEVAKCVGLDTYSRTDFLLNDKNEIFCLEANTLPGMTPTSLLPQEAAVVGVNFNQLCEHLIAISLKKYEDA</sequence>
<dbReference type="PROSITE" id="PS50975">
    <property type="entry name" value="ATP_GRASP"/>
    <property type="match status" value="1"/>
</dbReference>
<dbReference type="PIRSF" id="PIRSF039102">
    <property type="entry name" value="Ddl/VanB"/>
    <property type="match status" value="1"/>
</dbReference>
<keyword evidence="3 10" id="KW-0963">Cytoplasm</keyword>
<dbReference type="RefSeq" id="WP_154428907.1">
    <property type="nucleotide sequence ID" value="NZ_VUNI01000004.1"/>
</dbReference>
<comment type="similarity">
    <text evidence="2 10">Belongs to the D-alanine--D-alanine ligase family.</text>
</comment>
<dbReference type="Gene3D" id="3.30.1490.20">
    <property type="entry name" value="ATP-grasp fold, A domain"/>
    <property type="match status" value="1"/>
</dbReference>
<dbReference type="InterPro" id="IPR013815">
    <property type="entry name" value="ATP_grasp_subdomain_1"/>
</dbReference>
<keyword evidence="6 13" id="KW-0067">ATP-binding</keyword>
<reference evidence="15 16" key="1">
    <citation type="submission" date="2019-08" db="EMBL/GenBank/DDBJ databases">
        <title>In-depth cultivation of the pig gut microbiome towards novel bacterial diversity and tailored functional studies.</title>
        <authorList>
            <person name="Wylensek D."/>
            <person name="Hitch T.C.A."/>
            <person name="Clavel T."/>
        </authorList>
    </citation>
    <scope>NUCLEOTIDE SEQUENCE [LARGE SCALE GENOMIC DNA]</scope>
    <source>
        <strain evidence="15 16">MUC/MUC-530-WT-4D</strain>
    </source>
</reference>
<dbReference type="EC" id="6.3.2.4" evidence="10"/>
<dbReference type="SMART" id="SM01209">
    <property type="entry name" value="GARS_A"/>
    <property type="match status" value="1"/>
</dbReference>
<proteinExistence type="inferred from homology"/>
<keyword evidence="5 13" id="KW-0547">Nucleotide-binding</keyword>
<keyword evidence="12" id="KW-0464">Manganese</keyword>
<dbReference type="Proteomes" id="UP000474024">
    <property type="component" value="Unassembled WGS sequence"/>
</dbReference>
<evidence type="ECO:0000313" key="15">
    <source>
        <dbReference type="EMBL" id="MST74100.1"/>
    </source>
</evidence>
<evidence type="ECO:0000256" key="11">
    <source>
        <dbReference type="PIRSR" id="PIRSR039102-1"/>
    </source>
</evidence>
<comment type="function">
    <text evidence="10">Cell wall formation.</text>
</comment>
<comment type="cofactor">
    <cofactor evidence="12">
        <name>Mg(2+)</name>
        <dbReference type="ChEBI" id="CHEBI:18420"/>
    </cofactor>
    <cofactor evidence="12">
        <name>Mn(2+)</name>
        <dbReference type="ChEBI" id="CHEBI:29035"/>
    </cofactor>
    <text evidence="12">Binds 2 magnesium or manganese ions per subunit.</text>
</comment>
<feature type="binding site" evidence="12">
    <location>
        <position position="310"/>
    </location>
    <ligand>
        <name>Mg(2+)</name>
        <dbReference type="ChEBI" id="CHEBI:18420"/>
        <label>2</label>
    </ligand>
</feature>
<dbReference type="InterPro" id="IPR011127">
    <property type="entry name" value="Dala_Dala_lig_N"/>
</dbReference>
<dbReference type="GO" id="GO:0009252">
    <property type="term" value="P:peptidoglycan biosynthetic process"/>
    <property type="evidence" value="ECO:0007669"/>
    <property type="project" value="UniProtKB-UniRule"/>
</dbReference>
<evidence type="ECO:0000313" key="16">
    <source>
        <dbReference type="Proteomes" id="UP000474024"/>
    </source>
</evidence>
<dbReference type="Gene3D" id="3.30.470.20">
    <property type="entry name" value="ATP-grasp fold, B domain"/>
    <property type="match status" value="1"/>
</dbReference>
<feature type="active site" evidence="11">
    <location>
        <position position="13"/>
    </location>
</feature>
<dbReference type="NCBIfam" id="TIGR01205">
    <property type="entry name" value="D_ala_D_alaTIGR"/>
    <property type="match status" value="1"/>
</dbReference>
<evidence type="ECO:0000256" key="7">
    <source>
        <dbReference type="ARBA" id="ARBA00022960"/>
    </source>
</evidence>
<dbReference type="GO" id="GO:0071555">
    <property type="term" value="P:cell wall organization"/>
    <property type="evidence" value="ECO:0007669"/>
    <property type="project" value="UniProtKB-KW"/>
</dbReference>
<comment type="caution">
    <text evidence="15">The sequence shown here is derived from an EMBL/GenBank/DDBJ whole genome shotgun (WGS) entry which is preliminary data.</text>
</comment>
<evidence type="ECO:0000256" key="10">
    <source>
        <dbReference type="HAMAP-Rule" id="MF_00047"/>
    </source>
</evidence>
<gene>
    <name evidence="10" type="primary">ddl</name>
    <name evidence="15" type="ORF">FYJ75_03485</name>
</gene>